<comment type="similarity">
    <text evidence="2">Belongs to the HAD-like hydrolase superfamily. CbbY/CbbZ/Gph/YieH family.</text>
</comment>
<protein>
    <submittedName>
        <fullName evidence="5">HAD family hydrolase</fullName>
    </submittedName>
</protein>
<dbReference type="InterPro" id="IPR051600">
    <property type="entry name" value="Beta-PGM-like"/>
</dbReference>
<dbReference type="Gene3D" id="3.40.50.1000">
    <property type="entry name" value="HAD superfamily/HAD-like"/>
    <property type="match status" value="1"/>
</dbReference>
<dbReference type="InterPro" id="IPR006439">
    <property type="entry name" value="HAD-SF_hydro_IA"/>
</dbReference>
<dbReference type="SFLD" id="SFLDG01129">
    <property type="entry name" value="C1.5:_HAD__Beta-PGM__Phosphata"/>
    <property type="match status" value="1"/>
</dbReference>
<dbReference type="SUPFAM" id="SSF56784">
    <property type="entry name" value="HAD-like"/>
    <property type="match status" value="1"/>
</dbReference>
<keyword evidence="5" id="KW-0378">Hydrolase</keyword>
<comment type="caution">
    <text evidence="5">The sequence shown here is derived from an EMBL/GenBank/DDBJ whole genome shotgun (WGS) entry which is preliminary data.</text>
</comment>
<dbReference type="RefSeq" id="WP_261493870.1">
    <property type="nucleotide sequence ID" value="NZ_JAOCQF010000001.1"/>
</dbReference>
<dbReference type="CDD" id="cd07526">
    <property type="entry name" value="HAD_BPGM_like"/>
    <property type="match status" value="1"/>
</dbReference>
<keyword evidence="4" id="KW-0460">Magnesium</keyword>
<dbReference type="Proteomes" id="UP001205601">
    <property type="component" value="Unassembled WGS sequence"/>
</dbReference>
<dbReference type="GO" id="GO:0016787">
    <property type="term" value="F:hydrolase activity"/>
    <property type="evidence" value="ECO:0007669"/>
    <property type="project" value="UniProtKB-KW"/>
</dbReference>
<dbReference type="EMBL" id="JAOCQF010000001">
    <property type="protein sequence ID" value="MCT8328438.1"/>
    <property type="molecule type" value="Genomic_DNA"/>
</dbReference>
<sequence>MTLDLIIFDCDGVLADSEVISSRVLIEELAREGVTIDAAYVRRHFLGRSFPTVARTIREDLGHPLPPDFEARYRERLLERFETELAPTQGVTGMLDLLRVPACVATSSSPPRVARTLDLLGLAGRFGAHVFTASEVARGKPAPDLFLHAAERMRARPAHTLVVEDSLPGLIAARAAGMLHLAYTGGGHMGGEPPEAPFDVRSFDNWRDFPHLLEEIARKDREP</sequence>
<dbReference type="PANTHER" id="PTHR46193:SF10">
    <property type="entry name" value="6-PHOSPHOGLUCONATE PHOSPHATASE"/>
    <property type="match status" value="1"/>
</dbReference>
<evidence type="ECO:0000256" key="4">
    <source>
        <dbReference type="ARBA" id="ARBA00022842"/>
    </source>
</evidence>
<reference evidence="6" key="1">
    <citation type="submission" date="2023-07" db="EMBL/GenBank/DDBJ databases">
        <title>Defluviimonas sediminis sp. nov., isolated from mangrove sediment.</title>
        <authorList>
            <person name="Liu L."/>
            <person name="Li J."/>
            <person name="Huang Y."/>
            <person name="Pan J."/>
            <person name="Li M."/>
        </authorList>
    </citation>
    <scope>NUCLEOTIDE SEQUENCE [LARGE SCALE GENOMIC DNA]</scope>
    <source>
        <strain evidence="6">FT324</strain>
    </source>
</reference>
<dbReference type="InterPro" id="IPR023214">
    <property type="entry name" value="HAD_sf"/>
</dbReference>
<comment type="cofactor">
    <cofactor evidence="1">
        <name>Mg(2+)</name>
        <dbReference type="ChEBI" id="CHEBI:18420"/>
    </cofactor>
</comment>
<evidence type="ECO:0000256" key="1">
    <source>
        <dbReference type="ARBA" id="ARBA00001946"/>
    </source>
</evidence>
<dbReference type="InterPro" id="IPR023198">
    <property type="entry name" value="PGP-like_dom2"/>
</dbReference>
<evidence type="ECO:0000256" key="3">
    <source>
        <dbReference type="ARBA" id="ARBA00022723"/>
    </source>
</evidence>
<dbReference type="Gene3D" id="1.10.150.240">
    <property type="entry name" value="Putative phosphatase, domain 2"/>
    <property type="match status" value="1"/>
</dbReference>
<dbReference type="SFLD" id="SFLDS00003">
    <property type="entry name" value="Haloacid_Dehalogenase"/>
    <property type="match status" value="1"/>
</dbReference>
<keyword evidence="6" id="KW-1185">Reference proteome</keyword>
<evidence type="ECO:0000313" key="6">
    <source>
        <dbReference type="Proteomes" id="UP001205601"/>
    </source>
</evidence>
<dbReference type="NCBIfam" id="TIGR01509">
    <property type="entry name" value="HAD-SF-IA-v3"/>
    <property type="match status" value="1"/>
</dbReference>
<evidence type="ECO:0000256" key="2">
    <source>
        <dbReference type="ARBA" id="ARBA00006171"/>
    </source>
</evidence>
<proteinExistence type="inferred from homology"/>
<keyword evidence="3" id="KW-0479">Metal-binding</keyword>
<name>A0ABT2NK28_9RHOB</name>
<organism evidence="5 6">
    <name type="scientific">Albidovulum sediminis</name>
    <dbReference type="NCBI Taxonomy" id="3066345"/>
    <lineage>
        <taxon>Bacteria</taxon>
        <taxon>Pseudomonadati</taxon>
        <taxon>Pseudomonadota</taxon>
        <taxon>Alphaproteobacteria</taxon>
        <taxon>Rhodobacterales</taxon>
        <taxon>Paracoccaceae</taxon>
        <taxon>Albidovulum</taxon>
    </lineage>
</organism>
<dbReference type="Pfam" id="PF00702">
    <property type="entry name" value="Hydrolase"/>
    <property type="match status" value="1"/>
</dbReference>
<dbReference type="InterPro" id="IPR036412">
    <property type="entry name" value="HAD-like_sf"/>
</dbReference>
<accession>A0ABT2NK28</accession>
<evidence type="ECO:0000313" key="5">
    <source>
        <dbReference type="EMBL" id="MCT8328438.1"/>
    </source>
</evidence>
<gene>
    <name evidence="5" type="ORF">N5I32_02815</name>
</gene>
<dbReference type="PANTHER" id="PTHR46193">
    <property type="entry name" value="6-PHOSPHOGLUCONATE PHOSPHATASE"/>
    <property type="match status" value="1"/>
</dbReference>